<keyword evidence="2 10" id="KW-0963">Cytoplasm</keyword>
<evidence type="ECO:0000256" key="11">
    <source>
        <dbReference type="SAM" id="MobiDB-lite"/>
    </source>
</evidence>
<dbReference type="InterPro" id="IPR056744">
    <property type="entry name" value="TRM5/TYW2-like_N"/>
</dbReference>
<reference evidence="13" key="1">
    <citation type="submission" date="2022-10" db="EMBL/GenBank/DDBJ databases">
        <title>Determination and structural analysis of whole genome sequence of Sarocladium strictum F4-1.</title>
        <authorList>
            <person name="Hu L."/>
            <person name="Jiang Y."/>
        </authorList>
    </citation>
    <scope>NUCLEOTIDE SEQUENCE</scope>
    <source>
        <strain evidence="13">F4-1</strain>
    </source>
</reference>
<dbReference type="HAMAP" id="MF_03152">
    <property type="entry name" value="TRM5"/>
    <property type="match status" value="1"/>
</dbReference>
<comment type="subcellular location">
    <subcellularLocation>
        <location evidence="10">Mitochondrion matrix</location>
    </subcellularLocation>
    <subcellularLocation>
        <location evidence="10">Nucleus</location>
    </subcellularLocation>
    <subcellularLocation>
        <location evidence="10">Cytoplasm</location>
    </subcellularLocation>
    <text evidence="10">Predominantly in the mitochondria and in the nucleus.</text>
</comment>
<comment type="caution">
    <text evidence="13">The sequence shown here is derived from an EMBL/GenBank/DDBJ whole genome shotgun (WGS) entry which is preliminary data.</text>
</comment>
<dbReference type="InterPro" id="IPR056743">
    <property type="entry name" value="TRM5-TYW2-like_MTfase"/>
</dbReference>
<comment type="subunit">
    <text evidence="10">Monomer.</text>
</comment>
<evidence type="ECO:0000256" key="9">
    <source>
        <dbReference type="ARBA" id="ARBA00047783"/>
    </source>
</evidence>
<evidence type="ECO:0000256" key="8">
    <source>
        <dbReference type="ARBA" id="ARBA00023242"/>
    </source>
</evidence>
<feature type="binding site" evidence="10">
    <location>
        <position position="229"/>
    </location>
    <ligand>
        <name>S-adenosyl-L-methionine</name>
        <dbReference type="ChEBI" id="CHEBI:59789"/>
    </ligand>
</feature>
<evidence type="ECO:0000256" key="3">
    <source>
        <dbReference type="ARBA" id="ARBA00022603"/>
    </source>
</evidence>
<dbReference type="Gene3D" id="3.30.300.110">
    <property type="entry name" value="Met-10+ protein-like domains"/>
    <property type="match status" value="1"/>
</dbReference>
<keyword evidence="5 10" id="KW-0949">S-adenosyl-L-methionine</keyword>
<dbReference type="Pfam" id="PF02475">
    <property type="entry name" value="TRM5-TYW2_MTfase"/>
    <property type="match status" value="1"/>
</dbReference>
<evidence type="ECO:0000256" key="5">
    <source>
        <dbReference type="ARBA" id="ARBA00022691"/>
    </source>
</evidence>
<dbReference type="GO" id="GO:0005759">
    <property type="term" value="C:mitochondrial matrix"/>
    <property type="evidence" value="ECO:0007669"/>
    <property type="project" value="UniProtKB-SubCell"/>
</dbReference>
<dbReference type="GO" id="GO:0052906">
    <property type="term" value="F:tRNA (guanine(37)-N1)-methyltransferase activity"/>
    <property type="evidence" value="ECO:0007669"/>
    <property type="project" value="UniProtKB-UniRule"/>
</dbReference>
<dbReference type="SUPFAM" id="SSF53335">
    <property type="entry name" value="S-adenosyl-L-methionine-dependent methyltransferases"/>
    <property type="match status" value="1"/>
</dbReference>
<comment type="similarity">
    <text evidence="1">Belongs to the class I-like SAM-binding methyltransferase superfamily. TRM5/TYW2 family.</text>
</comment>
<keyword evidence="14" id="KW-1185">Reference proteome</keyword>
<dbReference type="EC" id="2.1.1.228" evidence="10"/>
<name>A0AA39GAZ1_SARSR</name>
<dbReference type="InterPro" id="IPR029063">
    <property type="entry name" value="SAM-dependent_MTases_sf"/>
</dbReference>
<proteinExistence type="inferred from homology"/>
<keyword evidence="3 10" id="KW-0489">Methyltransferase</keyword>
<protein>
    <recommendedName>
        <fullName evidence="10">tRNA (guanine(37)-N1)-methyltransferase</fullName>
        <ecNumber evidence="10">2.1.1.228</ecNumber>
    </recommendedName>
    <alternativeName>
        <fullName evidence="10">M1G-methyltransferase</fullName>
    </alternativeName>
    <alternativeName>
        <fullName evidence="10">tRNA [GM37] methyltransferase</fullName>
    </alternativeName>
    <alternativeName>
        <fullName evidence="10">tRNA methyltransferase 5</fullName>
    </alternativeName>
</protein>
<gene>
    <name evidence="10" type="primary">TRM5</name>
    <name evidence="13" type="ORF">NLU13_9127</name>
</gene>
<dbReference type="Proteomes" id="UP001175261">
    <property type="component" value="Unassembled WGS sequence"/>
</dbReference>
<comment type="function">
    <text evidence="10">Specifically methylates the N1 position of guanosine-37 in various cytoplasmic and mitochondrial tRNAs. Methylation is not dependent on the nature of the nucleoside 5' of the target nucleoside. This is the first step in the biosynthesis of wybutosine (yW), a modified base adjacent to the anticodon of tRNAs and required for accurate decoding.</text>
</comment>
<dbReference type="AlphaFoldDB" id="A0AA39GAZ1"/>
<dbReference type="InterPro" id="IPR030382">
    <property type="entry name" value="MeTrfase_TRM5/TYW2"/>
</dbReference>
<dbReference type="PROSITE" id="PS51684">
    <property type="entry name" value="SAM_MT_TRM5_TYW2"/>
    <property type="match status" value="1"/>
</dbReference>
<evidence type="ECO:0000256" key="4">
    <source>
        <dbReference type="ARBA" id="ARBA00022679"/>
    </source>
</evidence>
<evidence type="ECO:0000256" key="7">
    <source>
        <dbReference type="ARBA" id="ARBA00023128"/>
    </source>
</evidence>
<evidence type="ECO:0000256" key="10">
    <source>
        <dbReference type="HAMAP-Rule" id="MF_03152"/>
    </source>
</evidence>
<dbReference type="PANTHER" id="PTHR23245:SF36">
    <property type="entry name" value="TRNA (GUANINE(37)-N1)-METHYLTRANSFERASE"/>
    <property type="match status" value="1"/>
</dbReference>
<comment type="caution">
    <text evidence="10">Lacks conserved residue(s) required for the propagation of feature annotation.</text>
</comment>
<evidence type="ECO:0000313" key="14">
    <source>
        <dbReference type="Proteomes" id="UP001175261"/>
    </source>
</evidence>
<organism evidence="13 14">
    <name type="scientific">Sarocladium strictum</name>
    <name type="common">Black bundle disease fungus</name>
    <name type="synonym">Acremonium strictum</name>
    <dbReference type="NCBI Taxonomy" id="5046"/>
    <lineage>
        <taxon>Eukaryota</taxon>
        <taxon>Fungi</taxon>
        <taxon>Dikarya</taxon>
        <taxon>Ascomycota</taxon>
        <taxon>Pezizomycotina</taxon>
        <taxon>Sordariomycetes</taxon>
        <taxon>Hypocreomycetidae</taxon>
        <taxon>Hypocreales</taxon>
        <taxon>Sarocladiaceae</taxon>
        <taxon>Sarocladium</taxon>
    </lineage>
</organism>
<dbReference type="GO" id="GO:0070901">
    <property type="term" value="P:mitochondrial tRNA methylation"/>
    <property type="evidence" value="ECO:0007669"/>
    <property type="project" value="TreeGrafter"/>
</dbReference>
<comment type="catalytic activity">
    <reaction evidence="9 10">
        <text>guanosine(37) in tRNA + S-adenosyl-L-methionine = N(1)-methylguanosine(37) in tRNA + S-adenosyl-L-homocysteine + H(+)</text>
        <dbReference type="Rhea" id="RHEA:36899"/>
        <dbReference type="Rhea" id="RHEA-COMP:10145"/>
        <dbReference type="Rhea" id="RHEA-COMP:10147"/>
        <dbReference type="ChEBI" id="CHEBI:15378"/>
        <dbReference type="ChEBI" id="CHEBI:57856"/>
        <dbReference type="ChEBI" id="CHEBI:59789"/>
        <dbReference type="ChEBI" id="CHEBI:73542"/>
        <dbReference type="ChEBI" id="CHEBI:74269"/>
        <dbReference type="EC" id="2.1.1.228"/>
    </reaction>
</comment>
<keyword evidence="7 10" id="KW-0496">Mitochondrion</keyword>
<evidence type="ECO:0000256" key="2">
    <source>
        <dbReference type="ARBA" id="ARBA00022490"/>
    </source>
</evidence>
<comment type="similarity">
    <text evidence="10">Belongs to the TRM5 / TYW2 family.</text>
</comment>
<feature type="binding site" evidence="10">
    <location>
        <begin position="295"/>
        <end position="296"/>
    </location>
    <ligand>
        <name>S-adenosyl-L-methionine</name>
        <dbReference type="ChEBI" id="CHEBI:59789"/>
    </ligand>
</feature>
<evidence type="ECO:0000256" key="6">
    <source>
        <dbReference type="ARBA" id="ARBA00022694"/>
    </source>
</evidence>
<dbReference type="InterPro" id="IPR025792">
    <property type="entry name" value="tRNA_Gua_MeTrfase_euk"/>
</dbReference>
<evidence type="ECO:0000256" key="1">
    <source>
        <dbReference type="ARBA" id="ARBA00009775"/>
    </source>
</evidence>
<feature type="region of interest" description="Disordered" evidence="11">
    <location>
        <begin position="314"/>
        <end position="336"/>
    </location>
</feature>
<evidence type="ECO:0000259" key="12">
    <source>
        <dbReference type="PROSITE" id="PS51684"/>
    </source>
</evidence>
<sequence>MNSLFRAPAARGIKKLDTSLFSKVLPTTAAAVRDNKLLSKYRKHLEKSDELLRLRTISPIVEDPSPTAAKGQKCLLLAAELKRSAPETWGPVLQEAVKAGDLTLREYDVHLDYSHWSYYDVMKSILPEELADEIPVGFNSAGHVAHLNLRDRYLPYRYVIAEAIIDKNPTIRTVINKIDNVGGESEFRTFAYEVLAGPDDLEVEVHEANCTFKFDYSKTYWNTKLSTEHARLVSLFEPGQVVADVMAGIGPFAVPAGKKGVFVWANDKNPESYNYLKDAMKRNKTGDFVRPFNEDGHDFIRFAADDVLRASKATEHAHLPAPKHSRKSLEPPPKPVRVDIPPTISHFVMNLPASALEFLHNFRGIYEGQEALFSPATQTKLPIVHAHCFALKGDDEVAFKEICDRIEAEIGVRLKSGKMGVEGEVEITEVRDVAPSKRMFCASFRIPSQVAFASRK</sequence>
<keyword evidence="4 10" id="KW-0808">Transferase</keyword>
<dbReference type="EMBL" id="JAPDFR010000009">
    <property type="protein sequence ID" value="KAK0383214.1"/>
    <property type="molecule type" value="Genomic_DNA"/>
</dbReference>
<keyword evidence="6 10" id="KW-0819">tRNA processing</keyword>
<accession>A0AA39GAZ1</accession>
<dbReference type="GO" id="GO:0005634">
    <property type="term" value="C:nucleus"/>
    <property type="evidence" value="ECO:0007669"/>
    <property type="project" value="UniProtKB-SubCell"/>
</dbReference>
<keyword evidence="8 10" id="KW-0539">Nucleus</keyword>
<feature type="binding site" evidence="10">
    <location>
        <position position="350"/>
    </location>
    <ligand>
        <name>S-adenosyl-L-methionine</name>
        <dbReference type="ChEBI" id="CHEBI:59789"/>
    </ligand>
</feature>
<dbReference type="GO" id="GO:0002939">
    <property type="term" value="P:tRNA N1-guanine methylation"/>
    <property type="evidence" value="ECO:0007669"/>
    <property type="project" value="TreeGrafter"/>
</dbReference>
<dbReference type="Gene3D" id="3.40.50.150">
    <property type="entry name" value="Vaccinia Virus protein VP39"/>
    <property type="match status" value="1"/>
</dbReference>
<evidence type="ECO:0000313" key="13">
    <source>
        <dbReference type="EMBL" id="KAK0383214.1"/>
    </source>
</evidence>
<feature type="domain" description="SAM-dependent methyltransferase TRM5/TYW2-type" evidence="12">
    <location>
        <begin position="138"/>
        <end position="448"/>
    </location>
</feature>
<dbReference type="PANTHER" id="PTHR23245">
    <property type="entry name" value="TRNA METHYLTRANSFERASE"/>
    <property type="match status" value="1"/>
</dbReference>
<dbReference type="Pfam" id="PF25133">
    <property type="entry name" value="TYW2_N_2"/>
    <property type="match status" value="1"/>
</dbReference>
<dbReference type="FunFam" id="3.30.300.110:FF:000001">
    <property type="entry name" value="tRNA (guanine(37)-N1)-methyltransferase"/>
    <property type="match status" value="1"/>
</dbReference>